<dbReference type="InterPro" id="IPR011051">
    <property type="entry name" value="RmlC_Cupin_sf"/>
</dbReference>
<evidence type="ECO:0000313" key="2">
    <source>
        <dbReference type="EMBL" id="KAL3427141.1"/>
    </source>
</evidence>
<dbReference type="EMBL" id="JBFCZG010000001">
    <property type="protein sequence ID" value="KAL3427141.1"/>
    <property type="molecule type" value="Genomic_DNA"/>
</dbReference>
<dbReference type="Proteomes" id="UP001629113">
    <property type="component" value="Unassembled WGS sequence"/>
</dbReference>
<keyword evidence="1" id="KW-0812">Transmembrane</keyword>
<protein>
    <recommendedName>
        <fullName evidence="4">Cupin 2 conserved barrel domain-containing protein</fullName>
    </recommendedName>
</protein>
<evidence type="ECO:0008006" key="4">
    <source>
        <dbReference type="Google" id="ProtNLM"/>
    </source>
</evidence>
<comment type="caution">
    <text evidence="2">The sequence shown here is derived from an EMBL/GenBank/DDBJ whole genome shotgun (WGS) entry which is preliminary data.</text>
</comment>
<dbReference type="Gene3D" id="2.60.120.10">
    <property type="entry name" value="Jelly Rolls"/>
    <property type="match status" value="1"/>
</dbReference>
<evidence type="ECO:0000313" key="3">
    <source>
        <dbReference type="Proteomes" id="UP001629113"/>
    </source>
</evidence>
<keyword evidence="1" id="KW-0472">Membrane</keyword>
<name>A0ABR4PUZ1_9HELO</name>
<keyword evidence="1" id="KW-1133">Transmembrane helix</keyword>
<dbReference type="SUPFAM" id="SSF51182">
    <property type="entry name" value="RmlC-like cupins"/>
    <property type="match status" value="1"/>
</dbReference>
<organism evidence="2 3">
    <name type="scientific">Phlyctema vagabunda</name>
    <dbReference type="NCBI Taxonomy" id="108571"/>
    <lineage>
        <taxon>Eukaryota</taxon>
        <taxon>Fungi</taxon>
        <taxon>Dikarya</taxon>
        <taxon>Ascomycota</taxon>
        <taxon>Pezizomycotina</taxon>
        <taxon>Leotiomycetes</taxon>
        <taxon>Helotiales</taxon>
        <taxon>Dermateaceae</taxon>
        <taxon>Phlyctema</taxon>
    </lineage>
</organism>
<proteinExistence type="predicted"/>
<dbReference type="InterPro" id="IPR014710">
    <property type="entry name" value="RmlC-like_jellyroll"/>
</dbReference>
<sequence>MLSFLRAPTPVRTNTASQTLIAYEDGRASVQFHSAESSYIMTHRFPPSTAEHGDSILKPPFHYHMYQTEKFLAKSGRGHYYLGLSKEPFVTLSVDEGGTKECVIPPGRYHRFENASATEDFVVDIHLVPELYEREQQFFRNFFGYLDDCRKSKQAPSLFQLMVFLHAADTPLAIPLPSERLGVLVSWVLMVVVAAWGRWVLGYQQSYPEYFEERKVK</sequence>
<keyword evidence="3" id="KW-1185">Reference proteome</keyword>
<feature type="transmembrane region" description="Helical" evidence="1">
    <location>
        <begin position="181"/>
        <end position="201"/>
    </location>
</feature>
<evidence type="ECO:0000256" key="1">
    <source>
        <dbReference type="SAM" id="Phobius"/>
    </source>
</evidence>
<gene>
    <name evidence="2" type="ORF">PVAG01_00650</name>
</gene>
<accession>A0ABR4PUZ1</accession>
<reference evidence="2 3" key="1">
    <citation type="submission" date="2024-06" db="EMBL/GenBank/DDBJ databases">
        <title>Complete genome of Phlyctema vagabunda strain 19-DSS-EL-015.</title>
        <authorList>
            <person name="Fiorenzani C."/>
        </authorList>
    </citation>
    <scope>NUCLEOTIDE SEQUENCE [LARGE SCALE GENOMIC DNA]</scope>
    <source>
        <strain evidence="2 3">19-DSS-EL-015</strain>
    </source>
</reference>